<comment type="caution">
    <text evidence="2">The sequence shown here is derived from an EMBL/GenBank/DDBJ whole genome shotgun (WGS) entry which is preliminary data.</text>
</comment>
<dbReference type="EMBL" id="JAQQWI010000019">
    <property type="protein sequence ID" value="KAK7998940.1"/>
    <property type="molecule type" value="Genomic_DNA"/>
</dbReference>
<evidence type="ECO:0000313" key="2">
    <source>
        <dbReference type="EMBL" id="KAK7998940.1"/>
    </source>
</evidence>
<reference evidence="2 3" key="1">
    <citation type="submission" date="2023-01" db="EMBL/GenBank/DDBJ databases">
        <title>Analysis of 21 Apiospora genomes using comparative genomics revels a genus with tremendous synthesis potential of carbohydrate active enzymes and secondary metabolites.</title>
        <authorList>
            <person name="Sorensen T."/>
        </authorList>
    </citation>
    <scope>NUCLEOTIDE SEQUENCE [LARGE SCALE GENOMIC DNA]</scope>
    <source>
        <strain evidence="2 3">CBS 20057</strain>
    </source>
</reference>
<gene>
    <name evidence="2" type="ORF">PG991_014615</name>
</gene>
<sequence>MGSSRTHLPIDSEPSLSTTRSEGSMDEPVRASGAMVKTSRFFSAVVEFDKVPDDIQSCLEIVRTCHANVQKLIAKRNEHIDLLTRRPNDLAHVNNVIESALSSLQDVAAIVERSRPQTSGGRTTFAKRFRWTYSDKESFRKHLPLVNQHHNAVSSELAYLGQLAGAGSSSTAPERNPSFGRVENRRTFQDMGLLMDLMGGLSLPQDGLRGSNTSFAAATTSVQTASITTTSSHTTPRDATPAPPPSYEQSTSSHGDSSATAAPLPSPPSPQELASNLDPAGDTFRPPETEDTNKTSIDASGLAMMLSDYAPLPETNTSVTIQNTVFNAPVNLVINVNSASGEQSAAQIAEHTRAAVQLSLTDLLGNGGMGMGAHLAKVSSPAMKLGTQGSEVRKDAITVSETRGSHRGKDFVMRSGTTKSYVGKEVVMGPQTNGSNLAEGVSRTGDLHLGKEADMGSTACQARLDHADPNQVSMNTILPSAPPLPPKTPFPSPAGLPYRTELNRYDVHKGSSGTVFENVFELPAEPRE</sequence>
<accession>A0ABR1R3Y0</accession>
<name>A0ABR1R3Y0_9PEZI</name>
<keyword evidence="3" id="KW-1185">Reference proteome</keyword>
<feature type="region of interest" description="Disordered" evidence="1">
    <location>
        <begin position="1"/>
        <end position="30"/>
    </location>
</feature>
<feature type="region of interest" description="Disordered" evidence="1">
    <location>
        <begin position="220"/>
        <end position="297"/>
    </location>
</feature>
<protein>
    <submittedName>
        <fullName evidence="2">Uncharacterized protein</fullName>
    </submittedName>
</protein>
<organism evidence="2 3">
    <name type="scientific">Apiospora marii</name>
    <dbReference type="NCBI Taxonomy" id="335849"/>
    <lineage>
        <taxon>Eukaryota</taxon>
        <taxon>Fungi</taxon>
        <taxon>Dikarya</taxon>
        <taxon>Ascomycota</taxon>
        <taxon>Pezizomycotina</taxon>
        <taxon>Sordariomycetes</taxon>
        <taxon>Xylariomycetidae</taxon>
        <taxon>Amphisphaeriales</taxon>
        <taxon>Apiosporaceae</taxon>
        <taxon>Apiospora</taxon>
    </lineage>
</organism>
<evidence type="ECO:0000313" key="3">
    <source>
        <dbReference type="Proteomes" id="UP001396898"/>
    </source>
</evidence>
<proteinExistence type="predicted"/>
<feature type="region of interest" description="Disordered" evidence="1">
    <location>
        <begin position="476"/>
        <end position="495"/>
    </location>
</feature>
<feature type="compositionally biased region" description="Polar residues" evidence="1">
    <location>
        <begin position="247"/>
        <end position="256"/>
    </location>
</feature>
<dbReference type="Proteomes" id="UP001396898">
    <property type="component" value="Unassembled WGS sequence"/>
</dbReference>
<feature type="compositionally biased region" description="Pro residues" evidence="1">
    <location>
        <begin position="480"/>
        <end position="494"/>
    </location>
</feature>
<evidence type="ECO:0000256" key="1">
    <source>
        <dbReference type="SAM" id="MobiDB-lite"/>
    </source>
</evidence>
<feature type="compositionally biased region" description="Low complexity" evidence="1">
    <location>
        <begin position="220"/>
        <end position="240"/>
    </location>
</feature>